<evidence type="ECO:0000313" key="1">
    <source>
        <dbReference type="EMBL" id="KAL3586968.1"/>
    </source>
</evidence>
<proteinExistence type="predicted"/>
<dbReference type="EMBL" id="RCHU02000006">
    <property type="protein sequence ID" value="KAL3586968.1"/>
    <property type="molecule type" value="Genomic_DNA"/>
</dbReference>
<gene>
    <name evidence="1" type="ORF">D5086_013835</name>
</gene>
<organism evidence="1 2">
    <name type="scientific">Populus alba</name>
    <name type="common">White poplar</name>
    <dbReference type="NCBI Taxonomy" id="43335"/>
    <lineage>
        <taxon>Eukaryota</taxon>
        <taxon>Viridiplantae</taxon>
        <taxon>Streptophyta</taxon>
        <taxon>Embryophyta</taxon>
        <taxon>Tracheophyta</taxon>
        <taxon>Spermatophyta</taxon>
        <taxon>Magnoliopsida</taxon>
        <taxon>eudicotyledons</taxon>
        <taxon>Gunneridae</taxon>
        <taxon>Pentapetalae</taxon>
        <taxon>rosids</taxon>
        <taxon>fabids</taxon>
        <taxon>Malpighiales</taxon>
        <taxon>Salicaceae</taxon>
        <taxon>Saliceae</taxon>
        <taxon>Populus</taxon>
    </lineage>
</organism>
<comment type="caution">
    <text evidence="1">The sequence shown here is derived from an EMBL/GenBank/DDBJ whole genome shotgun (WGS) entry which is preliminary data.</text>
</comment>
<accession>A0ACC4C7M1</accession>
<name>A0ACC4C7M1_POPAL</name>
<reference evidence="1 2" key="1">
    <citation type="journal article" date="2024" name="Plant Biotechnol. J.">
        <title>Genome and CRISPR/Cas9 system of a widespread forest tree (Populus alba) in the world.</title>
        <authorList>
            <person name="Liu Y.J."/>
            <person name="Jiang P.F."/>
            <person name="Han X.M."/>
            <person name="Li X.Y."/>
            <person name="Wang H.M."/>
            <person name="Wang Y.J."/>
            <person name="Wang X.X."/>
            <person name="Zeng Q.Y."/>
        </authorList>
    </citation>
    <scope>NUCLEOTIDE SEQUENCE [LARGE SCALE GENOMIC DNA]</scope>
    <source>
        <strain evidence="2">cv. PAL-ZL1</strain>
    </source>
</reference>
<sequence>MIMASPVNLPSTVRARSVISSFHQPPCSELPHLLSFHPTEFEIVYRRILVSSILRGDWVSELLFEVAMSRVTGLWFWDFFKESSDHAMLFLLMAEGSGVPECCIVVVLIYLLVLMILLLERVQESSWGVWWLDRVLNMPSEVLESFLNLFQCADIAMAEVDMKSFDPQEFRLFQQIGSCSQHFNEDFIFSEESMNVETPQILDKGLMEYGCLHYRRRCHIRAPCCNEVFDCRHCHNEVKNNINVDQKHRHDMPRHEVKQVICSLCGTEQEVQQVCINCGVCMGKYFCETCKLFDDDTSKKQYHCDGCGICRIGGPENFFHCYKCGCCYSNLLKNSHPCVEGAMHHDCPVCFEFLFESRSDVTVLPCGHTIHESCLKEMRDHYQYACPLCSKSVCDMSKVWEKIDMEIAATPMPEPYLNKMVWILCNDCGKSSEVQFHTFVGKMQGSQAVMSCRKILSYSHEPESIIWNTLLENKLKEGSPQEVLVGYYRMVTQGVLLDISTFHFLIHACCKNFDVKLGSEVHGRILKCGFGRNKSLNNNLMGLYSKCGKLKEVCQLFEKMIHRDVISWNTLISCCVLKGMYREALDLFDEMLVSGVLPDEITMVSLVSTCAKLKDLEMGKRLHLYIVDNKLRTRGSLLNCLVDMYSKCGKMDKANGLLSRCDESEVDVVLWTTLVSGYVKSNKIDKARQLFDKMNERSLVSWTTMMSGYVQGGYYCESLQLFQQMRFENVIPDEVALVTLLSACVHLEDFDLGRSIHAFIVTYGMIVDGFLGNALLDLYAKCGKLDEALRTFEQLPCKSAASWNSMLDGFCRSGVGALNHGIWVNVYIEKNEIGIDAMLGTALIDMYGKCGSHHNVELAEHAFKQLIEIDPTNDGAHVLLSNIYADAGRWDDVSKVRTKLHETGVPKQPDKALPDEAEDLIIHGKDYLSFVGNLLVSVIVQHLQKALYQNVAPFFPKYNKTRSHVTAFKVT</sequence>
<protein>
    <submittedName>
        <fullName evidence="1">Uncharacterized protein</fullName>
    </submittedName>
</protein>
<keyword evidence="2" id="KW-1185">Reference proteome</keyword>
<dbReference type="Proteomes" id="UP000309997">
    <property type="component" value="Unassembled WGS sequence"/>
</dbReference>
<evidence type="ECO:0000313" key="2">
    <source>
        <dbReference type="Proteomes" id="UP000309997"/>
    </source>
</evidence>